<evidence type="ECO:0000313" key="8">
    <source>
        <dbReference type="Proteomes" id="UP000053257"/>
    </source>
</evidence>
<evidence type="ECO:0000256" key="4">
    <source>
        <dbReference type="ARBA" id="ARBA00022840"/>
    </source>
</evidence>
<protein>
    <recommendedName>
        <fullName evidence="6">Helicase ATP-binding domain-containing protein</fullName>
    </recommendedName>
</protein>
<keyword evidence="8" id="KW-1185">Reference proteome</keyword>
<dbReference type="GO" id="GO:0006281">
    <property type="term" value="P:DNA repair"/>
    <property type="evidence" value="ECO:0007669"/>
    <property type="project" value="TreeGrafter"/>
</dbReference>
<dbReference type="InterPro" id="IPR014001">
    <property type="entry name" value="Helicase_ATP-bd"/>
</dbReference>
<dbReference type="InterPro" id="IPR000330">
    <property type="entry name" value="SNF2_N"/>
</dbReference>
<dbReference type="OrthoDB" id="448448at2759"/>
<feature type="domain" description="Helicase ATP-binding" evidence="6">
    <location>
        <begin position="414"/>
        <end position="595"/>
    </location>
</feature>
<sequence>MPPQQAIPPTDDPPRMLLSGIASYVVNLFVRFVISTESEGQVEVESAVPVTLQFPPGGDSGAARAPQVRHDPNITGNPPGPQAELREAGLSRRPYEAAYPEFTPDTWSEADVDDPPPMDVVPAQGQPKRVSYLNTTFAETSGWPTDIGGHPLPTPPATPAKQVPAPGDESPPSPSAAARAPARRAVERTDPGGLPLPILEPPRTPAKKAKAQDVRASTSPSPGPSSPARPALEHPGGLPLPTLELPRTSAKKTIEAQDVRAATSPRPGPSSPAHAPASGTLEHPGRLPPPTLELPRTPVKKQGKARDVRVAVSLCPGSSPSPRTHLHCKPTPSPGPSSPAPSSPVSKPRKKSRYSDAVPPPRSPAGPLALALHEEGPAETPVEDPSLAVLEMLFSWQRKDLERILRRERDALQAEREHAWVGTLVKWDTGMGKTILTIALICVTLSELNMPTLILCPNVGMMTQWHEEIKKFAPHLKAAFYHASYTSGHLEKRAPEALESYDVVLSTYHQVNEQARAKETSKIKKEQCDPRSCPFLLLQWGRVVADESHIFRSPTGKFAAACLALPKRVGLLLSATPMQNYPCDLYAQLHFLGRDYGELQKARELTYRFAERRYLPKNVYNTAGTPLVVSDLGPSCVCCASDDGGGPCFQGHPP</sequence>
<dbReference type="HOGENOM" id="CLU_419256_0_0_1"/>
<dbReference type="Pfam" id="PF00176">
    <property type="entry name" value="SNF2-rel_dom"/>
    <property type="match status" value="1"/>
</dbReference>
<reference evidence="7 8" key="1">
    <citation type="journal article" date="2014" name="PLoS Genet.">
        <title>Analysis of the Phlebiopsis gigantea genome, transcriptome and secretome provides insight into its pioneer colonization strategies of wood.</title>
        <authorList>
            <person name="Hori C."/>
            <person name="Ishida T."/>
            <person name="Igarashi K."/>
            <person name="Samejima M."/>
            <person name="Suzuki H."/>
            <person name="Master E."/>
            <person name="Ferreira P."/>
            <person name="Ruiz-Duenas F.J."/>
            <person name="Held B."/>
            <person name="Canessa P."/>
            <person name="Larrondo L.F."/>
            <person name="Schmoll M."/>
            <person name="Druzhinina I.S."/>
            <person name="Kubicek C.P."/>
            <person name="Gaskell J.A."/>
            <person name="Kersten P."/>
            <person name="St John F."/>
            <person name="Glasner J."/>
            <person name="Sabat G."/>
            <person name="Splinter BonDurant S."/>
            <person name="Syed K."/>
            <person name="Yadav J."/>
            <person name="Mgbeahuruike A.C."/>
            <person name="Kovalchuk A."/>
            <person name="Asiegbu F.O."/>
            <person name="Lackner G."/>
            <person name="Hoffmeister D."/>
            <person name="Rencoret J."/>
            <person name="Gutierrez A."/>
            <person name="Sun H."/>
            <person name="Lindquist E."/>
            <person name="Barry K."/>
            <person name="Riley R."/>
            <person name="Grigoriev I.V."/>
            <person name="Henrissat B."/>
            <person name="Kues U."/>
            <person name="Berka R.M."/>
            <person name="Martinez A.T."/>
            <person name="Covert S.F."/>
            <person name="Blanchette R.A."/>
            <person name="Cullen D."/>
        </authorList>
    </citation>
    <scope>NUCLEOTIDE SEQUENCE [LARGE SCALE GENOMIC DNA]</scope>
    <source>
        <strain evidence="7 8">11061_1 CR5-6</strain>
    </source>
</reference>
<proteinExistence type="predicted"/>
<keyword evidence="4" id="KW-0067">ATP-binding</keyword>
<dbReference type="AlphaFoldDB" id="A0A0C3NNP3"/>
<dbReference type="SMART" id="SM00487">
    <property type="entry name" value="DEXDc"/>
    <property type="match status" value="1"/>
</dbReference>
<dbReference type="GO" id="GO:0004386">
    <property type="term" value="F:helicase activity"/>
    <property type="evidence" value="ECO:0007669"/>
    <property type="project" value="UniProtKB-KW"/>
</dbReference>
<evidence type="ECO:0000256" key="2">
    <source>
        <dbReference type="ARBA" id="ARBA00022801"/>
    </source>
</evidence>
<keyword evidence="2" id="KW-0378">Hydrolase</keyword>
<dbReference type="PANTHER" id="PTHR45626:SF17">
    <property type="entry name" value="HELICASE-LIKE TRANSCRIPTION FACTOR"/>
    <property type="match status" value="1"/>
</dbReference>
<feature type="compositionally biased region" description="Pro residues" evidence="5">
    <location>
        <begin position="331"/>
        <end position="342"/>
    </location>
</feature>
<dbReference type="GO" id="GO:0016787">
    <property type="term" value="F:hydrolase activity"/>
    <property type="evidence" value="ECO:0007669"/>
    <property type="project" value="UniProtKB-KW"/>
</dbReference>
<dbReference type="EMBL" id="KN840511">
    <property type="protein sequence ID" value="KIP06729.1"/>
    <property type="molecule type" value="Genomic_DNA"/>
</dbReference>
<dbReference type="Gene3D" id="3.40.50.10810">
    <property type="entry name" value="Tandem AAA-ATPase domain"/>
    <property type="match status" value="1"/>
</dbReference>
<accession>A0A0C3NNP3</accession>
<dbReference type="GO" id="GO:0005634">
    <property type="term" value="C:nucleus"/>
    <property type="evidence" value="ECO:0007669"/>
    <property type="project" value="TreeGrafter"/>
</dbReference>
<feature type="compositionally biased region" description="Low complexity" evidence="5">
    <location>
        <begin position="228"/>
        <end position="246"/>
    </location>
</feature>
<dbReference type="PROSITE" id="PS51192">
    <property type="entry name" value="HELICASE_ATP_BIND_1"/>
    <property type="match status" value="1"/>
</dbReference>
<feature type="region of interest" description="Disordered" evidence="5">
    <location>
        <begin position="55"/>
        <end position="84"/>
    </location>
</feature>
<evidence type="ECO:0000259" key="6">
    <source>
        <dbReference type="PROSITE" id="PS51192"/>
    </source>
</evidence>
<evidence type="ECO:0000256" key="1">
    <source>
        <dbReference type="ARBA" id="ARBA00022741"/>
    </source>
</evidence>
<dbReference type="PANTHER" id="PTHR45626">
    <property type="entry name" value="TRANSCRIPTION TERMINATION FACTOR 2-RELATED"/>
    <property type="match status" value="1"/>
</dbReference>
<keyword evidence="3" id="KW-0347">Helicase</keyword>
<dbReference type="GO" id="GO:0005524">
    <property type="term" value="F:ATP binding"/>
    <property type="evidence" value="ECO:0007669"/>
    <property type="project" value="UniProtKB-KW"/>
</dbReference>
<feature type="region of interest" description="Disordered" evidence="5">
    <location>
        <begin position="101"/>
        <end position="368"/>
    </location>
</feature>
<keyword evidence="1" id="KW-0547">Nucleotide-binding</keyword>
<gene>
    <name evidence="7" type="ORF">PHLGIDRAFT_446608</name>
</gene>
<evidence type="ECO:0000256" key="5">
    <source>
        <dbReference type="SAM" id="MobiDB-lite"/>
    </source>
</evidence>
<feature type="compositionally biased region" description="Polar residues" evidence="5">
    <location>
        <begin position="132"/>
        <end position="143"/>
    </location>
</feature>
<dbReference type="InterPro" id="IPR050628">
    <property type="entry name" value="SNF2_RAD54_helicase_TF"/>
</dbReference>
<evidence type="ECO:0000256" key="3">
    <source>
        <dbReference type="ARBA" id="ARBA00022806"/>
    </source>
</evidence>
<dbReference type="GO" id="GO:0008094">
    <property type="term" value="F:ATP-dependent activity, acting on DNA"/>
    <property type="evidence" value="ECO:0007669"/>
    <property type="project" value="TreeGrafter"/>
</dbReference>
<dbReference type="STRING" id="745531.A0A0C3NNP3"/>
<evidence type="ECO:0000313" key="7">
    <source>
        <dbReference type="EMBL" id="KIP06729.1"/>
    </source>
</evidence>
<organism evidence="7 8">
    <name type="scientific">Phlebiopsis gigantea (strain 11061_1 CR5-6)</name>
    <name type="common">White-rot fungus</name>
    <name type="synonym">Peniophora gigantea</name>
    <dbReference type="NCBI Taxonomy" id="745531"/>
    <lineage>
        <taxon>Eukaryota</taxon>
        <taxon>Fungi</taxon>
        <taxon>Dikarya</taxon>
        <taxon>Basidiomycota</taxon>
        <taxon>Agaricomycotina</taxon>
        <taxon>Agaricomycetes</taxon>
        <taxon>Polyporales</taxon>
        <taxon>Phanerochaetaceae</taxon>
        <taxon>Phlebiopsis</taxon>
    </lineage>
</organism>
<dbReference type="Proteomes" id="UP000053257">
    <property type="component" value="Unassembled WGS sequence"/>
</dbReference>
<name>A0A0C3NNP3_PHLG1</name>
<dbReference type="InterPro" id="IPR038718">
    <property type="entry name" value="SNF2-like_sf"/>
</dbReference>
<dbReference type="InterPro" id="IPR027417">
    <property type="entry name" value="P-loop_NTPase"/>
</dbReference>
<dbReference type="SUPFAM" id="SSF52540">
    <property type="entry name" value="P-loop containing nucleoside triphosphate hydrolases"/>
    <property type="match status" value="1"/>
</dbReference>